<reference evidence="1 2" key="1">
    <citation type="submission" date="2019-10" db="EMBL/GenBank/DDBJ databases">
        <title>Dictyobacter vulcani sp. nov., within the class Ktedonobacteria, isolated from soil of volcanic Mt. Zao.</title>
        <authorList>
            <person name="Zheng Y."/>
            <person name="Wang C.M."/>
            <person name="Sakai Y."/>
            <person name="Abe K."/>
            <person name="Yokota A."/>
            <person name="Yabe S."/>
        </authorList>
    </citation>
    <scope>NUCLEOTIDE SEQUENCE [LARGE SCALE GENOMIC DNA]</scope>
    <source>
        <strain evidence="1 2">W12</strain>
    </source>
</reference>
<sequence length="408" mass="44094">MPALTRPQHQSVAYLWQDKTKTILSTYDKQTGSKKNLLTFSENASVAANVSPDGHWIIVTQLTRGVGNAIKLVRIDGAYAQTLYCSASDNLLSSVLLSPNQHSLVFSESSNPILANPQFTLKRLDMATGKIQTLLSSLQPGYPGIQTLPQALGGTATQASSQQSQANIHAYSQLFMPQPGPPPVLGYLALKWASNSSLYLQSTSLVLSGGGIPPHDLYQLLDINKPVEQQSSNLKSLTAPLKQTNCDSYDITADNTQLICSGGPLYGDPRRPAVRVEAVSGQSLHTVFTASPDDQVFARAARDHTILFTVNNVKTNVAQFYQINTDGSALKLLASAKASEYTFESYTKSGDNSYLPWTNVSRDGKYYALISTTNYINSLVIGKMNGGSSNPNKIATNLQLRIVGWTAA</sequence>
<proteinExistence type="predicted"/>
<dbReference type="Gene3D" id="2.120.10.30">
    <property type="entry name" value="TolB, C-terminal domain"/>
    <property type="match status" value="1"/>
</dbReference>
<keyword evidence="2" id="KW-1185">Reference proteome</keyword>
<dbReference type="AlphaFoldDB" id="A0A5J4KU59"/>
<evidence type="ECO:0000313" key="1">
    <source>
        <dbReference type="EMBL" id="GER90011.1"/>
    </source>
</evidence>
<gene>
    <name evidence="1" type="ORF">KDW_41730</name>
</gene>
<organism evidence="1 2">
    <name type="scientific">Dictyobacter vulcani</name>
    <dbReference type="NCBI Taxonomy" id="2607529"/>
    <lineage>
        <taxon>Bacteria</taxon>
        <taxon>Bacillati</taxon>
        <taxon>Chloroflexota</taxon>
        <taxon>Ktedonobacteria</taxon>
        <taxon>Ktedonobacterales</taxon>
        <taxon>Dictyobacteraceae</taxon>
        <taxon>Dictyobacter</taxon>
    </lineage>
</organism>
<dbReference type="SUPFAM" id="SSF82171">
    <property type="entry name" value="DPP6 N-terminal domain-like"/>
    <property type="match status" value="1"/>
</dbReference>
<accession>A0A5J4KU59</accession>
<protein>
    <submittedName>
        <fullName evidence="1">Uncharacterized protein</fullName>
    </submittedName>
</protein>
<dbReference type="InterPro" id="IPR011042">
    <property type="entry name" value="6-blade_b-propeller_TolB-like"/>
</dbReference>
<evidence type="ECO:0000313" key="2">
    <source>
        <dbReference type="Proteomes" id="UP000326912"/>
    </source>
</evidence>
<comment type="caution">
    <text evidence="1">The sequence shown here is derived from an EMBL/GenBank/DDBJ whole genome shotgun (WGS) entry which is preliminary data.</text>
</comment>
<name>A0A5J4KU59_9CHLR</name>
<dbReference type="Proteomes" id="UP000326912">
    <property type="component" value="Unassembled WGS sequence"/>
</dbReference>
<dbReference type="EMBL" id="BKZW01000002">
    <property type="protein sequence ID" value="GER90011.1"/>
    <property type="molecule type" value="Genomic_DNA"/>
</dbReference>